<evidence type="ECO:0000313" key="3">
    <source>
        <dbReference type="EMBL" id="KAH3715357.1"/>
    </source>
</evidence>
<feature type="compositionally biased region" description="Basic and acidic residues" evidence="2">
    <location>
        <begin position="786"/>
        <end position="795"/>
    </location>
</feature>
<keyword evidence="4" id="KW-1185">Reference proteome</keyword>
<protein>
    <submittedName>
        <fullName evidence="3">Uncharacterized protein</fullName>
    </submittedName>
</protein>
<dbReference type="EMBL" id="JAIWYP010000013">
    <property type="protein sequence ID" value="KAH3715357.1"/>
    <property type="molecule type" value="Genomic_DNA"/>
</dbReference>
<reference evidence="3" key="1">
    <citation type="journal article" date="2019" name="bioRxiv">
        <title>The Genome of the Zebra Mussel, Dreissena polymorpha: A Resource for Invasive Species Research.</title>
        <authorList>
            <person name="McCartney M.A."/>
            <person name="Auch B."/>
            <person name="Kono T."/>
            <person name="Mallez S."/>
            <person name="Zhang Y."/>
            <person name="Obille A."/>
            <person name="Becker A."/>
            <person name="Abrahante J.E."/>
            <person name="Garbe J."/>
            <person name="Badalamenti J.P."/>
            <person name="Herman A."/>
            <person name="Mangelson H."/>
            <person name="Liachko I."/>
            <person name="Sullivan S."/>
            <person name="Sone E.D."/>
            <person name="Koren S."/>
            <person name="Silverstein K.A.T."/>
            <person name="Beckman K.B."/>
            <person name="Gohl D.M."/>
        </authorList>
    </citation>
    <scope>NUCLEOTIDE SEQUENCE</scope>
    <source>
        <strain evidence="3">Duluth1</strain>
        <tissue evidence="3">Whole animal</tissue>
    </source>
</reference>
<organism evidence="3 4">
    <name type="scientific">Dreissena polymorpha</name>
    <name type="common">Zebra mussel</name>
    <name type="synonym">Mytilus polymorpha</name>
    <dbReference type="NCBI Taxonomy" id="45954"/>
    <lineage>
        <taxon>Eukaryota</taxon>
        <taxon>Metazoa</taxon>
        <taxon>Spiralia</taxon>
        <taxon>Lophotrochozoa</taxon>
        <taxon>Mollusca</taxon>
        <taxon>Bivalvia</taxon>
        <taxon>Autobranchia</taxon>
        <taxon>Heteroconchia</taxon>
        <taxon>Euheterodonta</taxon>
        <taxon>Imparidentia</taxon>
        <taxon>Neoheterodontei</taxon>
        <taxon>Myida</taxon>
        <taxon>Dreissenoidea</taxon>
        <taxon>Dreissenidae</taxon>
        <taxon>Dreissena</taxon>
    </lineage>
</organism>
<proteinExistence type="predicted"/>
<sequence>MAERTIDLGSAYFEEMKPLQQNVQKQTPFPHQYPSAQPTQVQTRPISQSQQPFPYQYPSVQPTGPYPQSQQPYPGQPLQFPPWQEGPPQNGSPYRWYPYPQWYPAQGQLQPFTNMEGHQGIGIQAGVTNYGFAPAGTDVQPAGSNVQTNVQPSGTSVQLNVLPAGTNVQPNVQPAIKGVIVPERENNAGRTHRHDDRRQRLTQQPKTLVYSGKGSWKSFKSKFNRYVVVNDWSEREKKDYLCLCLTDTARDYHTLITDKTPNITYNAIMEKLERCFGCQELPETAEIKEGDIPLAESTPKTKAVPEDSNKFSSFYSSGYVTANQSLEVSPSRVPVKQQIDIPVHSPNNQTRAGNVTSGASGSSTSSICSATNKGSFRTNMSFSHLQDSLSSDLHSEMDEMEMDLNNVSKRDLMGVYKDVIQEHDKLKSTMIQCQDRASRRISELKNQIAIEQQAKRDLVVKFNQEIEDKVGIIELLKESKERQAAMLTDKACIERELRELQAQFQKLQSSIESKLQQQVQQAREMIEQLKKDRQIAIAEMKQQVHEEMEIKDGEILRSRSQAQSLGHENMQLKKCIERLEKASTNQLEKARVNQLATARAIFKRLKAEKSEAIAKRKSRLTENKMKVEKENLQKQGNEFQNGVRENNQLQTRLAQSEENFRKMNEQHNHTILERSELDMLVHQMQVEADRQKEEYERPVSEAGHMSDASLAQLAAYHEKYEAEILIQHQTTSQKAEEHAADPQEVVSGYKAQIKAAREDQERFSESASQATELQKAPEGGQAQVDKLNRSSEDQARFSVSVSHATELRKALEEGQVQMDKRIITLNTPRADLFVKEKKLEQSGMKFRTKMFNHRAGARNGNPDALCRKTIVDGRLEYQLGYELDDVDDVVPLSKSWKERHEKTREVWDPGIVNTKEVINKMGDPVNMLDTSH</sequence>
<dbReference type="AlphaFoldDB" id="A0A9D4C1E2"/>
<comment type="caution">
    <text evidence="3">The sequence shown here is derived from an EMBL/GenBank/DDBJ whole genome shotgun (WGS) entry which is preliminary data.</text>
</comment>
<feature type="region of interest" description="Disordered" evidence="2">
    <location>
        <begin position="343"/>
        <end position="366"/>
    </location>
</feature>
<feature type="region of interest" description="Disordered" evidence="2">
    <location>
        <begin position="756"/>
        <end position="797"/>
    </location>
</feature>
<evidence type="ECO:0000256" key="1">
    <source>
        <dbReference type="SAM" id="Coils"/>
    </source>
</evidence>
<keyword evidence="1" id="KW-0175">Coiled coil</keyword>
<name>A0A9D4C1E2_DREPO</name>
<evidence type="ECO:0000313" key="4">
    <source>
        <dbReference type="Proteomes" id="UP000828390"/>
    </source>
</evidence>
<dbReference type="OrthoDB" id="5322683at2759"/>
<feature type="region of interest" description="Disordered" evidence="2">
    <location>
        <begin position="19"/>
        <end position="92"/>
    </location>
</feature>
<gene>
    <name evidence="3" type="ORF">DPMN_058064</name>
</gene>
<accession>A0A9D4C1E2</accession>
<feature type="coiled-coil region" evidence="1">
    <location>
        <begin position="639"/>
        <end position="666"/>
    </location>
</feature>
<feature type="compositionally biased region" description="Low complexity" evidence="2">
    <location>
        <begin position="45"/>
        <end position="78"/>
    </location>
</feature>
<evidence type="ECO:0000256" key="2">
    <source>
        <dbReference type="SAM" id="MobiDB-lite"/>
    </source>
</evidence>
<feature type="coiled-coil region" evidence="1">
    <location>
        <begin position="434"/>
        <end position="582"/>
    </location>
</feature>
<dbReference type="Proteomes" id="UP000828390">
    <property type="component" value="Unassembled WGS sequence"/>
</dbReference>
<feature type="compositionally biased region" description="Polar residues" evidence="2">
    <location>
        <begin position="19"/>
        <end position="44"/>
    </location>
</feature>
<feature type="compositionally biased region" description="Low complexity" evidence="2">
    <location>
        <begin position="352"/>
        <end position="366"/>
    </location>
</feature>
<reference evidence="3" key="2">
    <citation type="submission" date="2020-11" db="EMBL/GenBank/DDBJ databases">
        <authorList>
            <person name="McCartney M.A."/>
            <person name="Auch B."/>
            <person name="Kono T."/>
            <person name="Mallez S."/>
            <person name="Becker A."/>
            <person name="Gohl D.M."/>
            <person name="Silverstein K.A.T."/>
            <person name="Koren S."/>
            <person name="Bechman K.B."/>
            <person name="Herman A."/>
            <person name="Abrahante J.E."/>
            <person name="Garbe J."/>
        </authorList>
    </citation>
    <scope>NUCLEOTIDE SEQUENCE</scope>
    <source>
        <strain evidence="3">Duluth1</strain>
        <tissue evidence="3">Whole animal</tissue>
    </source>
</reference>